<gene>
    <name evidence="1" type="ORF">SAMN05414137_104376</name>
</gene>
<dbReference type="OrthoDB" id="9811249at2"/>
<dbReference type="Gene3D" id="1.10.340.30">
    <property type="entry name" value="Hypothetical protein, domain 2"/>
    <property type="match status" value="1"/>
</dbReference>
<dbReference type="STRING" id="235985.SAMN05414137_104376"/>
<dbReference type="RefSeq" id="WP_042441496.1">
    <property type="nucleotide sequence ID" value="NZ_BBPN01000001.1"/>
</dbReference>
<organism evidence="1 2">
    <name type="scientific">Streptacidiphilus jiangxiensis</name>
    <dbReference type="NCBI Taxonomy" id="235985"/>
    <lineage>
        <taxon>Bacteria</taxon>
        <taxon>Bacillati</taxon>
        <taxon>Actinomycetota</taxon>
        <taxon>Actinomycetes</taxon>
        <taxon>Kitasatosporales</taxon>
        <taxon>Streptomycetaceae</taxon>
        <taxon>Streptacidiphilus</taxon>
    </lineage>
</organism>
<proteinExistence type="predicted"/>
<dbReference type="GO" id="GO:0003824">
    <property type="term" value="F:catalytic activity"/>
    <property type="evidence" value="ECO:0007669"/>
    <property type="project" value="InterPro"/>
</dbReference>
<dbReference type="eggNOG" id="COG0122">
    <property type="taxonomic scope" value="Bacteria"/>
</dbReference>
<dbReference type="SUPFAM" id="SSF48150">
    <property type="entry name" value="DNA-glycosylase"/>
    <property type="match status" value="1"/>
</dbReference>
<dbReference type="InterPro" id="IPR011257">
    <property type="entry name" value="DNA_glycosylase"/>
</dbReference>
<accession>A0A1H7L8V3</accession>
<protein>
    <submittedName>
        <fullName evidence="1">DNA-3-methyladenine glycosylase II</fullName>
    </submittedName>
</protein>
<evidence type="ECO:0000313" key="1">
    <source>
        <dbReference type="EMBL" id="SEK94905.1"/>
    </source>
</evidence>
<dbReference type="AlphaFoldDB" id="A0A1H7L8V3"/>
<dbReference type="EMBL" id="FOAZ01000004">
    <property type="protein sequence ID" value="SEK94905.1"/>
    <property type="molecule type" value="Genomic_DNA"/>
</dbReference>
<sequence length="297" mass="32291">MPATVSTTFLTGTLPAVQPFDLRASVRFLRGFGACKGDQVLTDTGITKALSLDGRAVVFQLTPVPEGVRYELSSHSPPAADAELRVRTALDAYLSLSDDLRPFYALAQADHPAYASLVRRLHGLHHVRFLTLAEIAVWALVSQRTSRSDALGAKRAITALGPTLTLNGTRFQAFPETDLLADLTHADWLDLVGHERKALYLGHLLRGLAGMGETYLRTAPYAEAYAALRSVKGVGDWTASAILLRGLGRMNHVPLEMRQFAVPAAAVYGGPVDPAALRRHYGEHLGYWSYYLRVGAS</sequence>
<dbReference type="Proteomes" id="UP000183015">
    <property type="component" value="Unassembled WGS sequence"/>
</dbReference>
<dbReference type="GO" id="GO:0006281">
    <property type="term" value="P:DNA repair"/>
    <property type="evidence" value="ECO:0007669"/>
    <property type="project" value="InterPro"/>
</dbReference>
<evidence type="ECO:0000313" key="2">
    <source>
        <dbReference type="Proteomes" id="UP000183015"/>
    </source>
</evidence>
<keyword evidence="2" id="KW-1185">Reference proteome</keyword>
<reference evidence="2" key="1">
    <citation type="submission" date="2016-10" db="EMBL/GenBank/DDBJ databases">
        <authorList>
            <person name="Varghese N."/>
        </authorList>
    </citation>
    <scope>NUCLEOTIDE SEQUENCE [LARGE SCALE GENOMIC DNA]</scope>
    <source>
        <strain evidence="2">DSM 45096 / BCRC 16803 / CGMCC 4.1857 / CIP 109030 / JCM 12277 / KCTC 19219 / NBRC 100920 / 33214</strain>
    </source>
</reference>
<name>A0A1H7L8V3_STRJI</name>